<dbReference type="Proteomes" id="UP000696280">
    <property type="component" value="Unassembled WGS sequence"/>
</dbReference>
<dbReference type="InterPro" id="IPR011701">
    <property type="entry name" value="MFS"/>
</dbReference>
<feature type="transmembrane region" description="Helical" evidence="7">
    <location>
        <begin position="465"/>
        <end position="488"/>
    </location>
</feature>
<feature type="compositionally biased region" description="Basic and acidic residues" evidence="6">
    <location>
        <begin position="244"/>
        <end position="253"/>
    </location>
</feature>
<evidence type="ECO:0000256" key="7">
    <source>
        <dbReference type="SAM" id="Phobius"/>
    </source>
</evidence>
<evidence type="ECO:0000256" key="5">
    <source>
        <dbReference type="ARBA" id="ARBA00023136"/>
    </source>
</evidence>
<evidence type="ECO:0000256" key="3">
    <source>
        <dbReference type="ARBA" id="ARBA00022692"/>
    </source>
</evidence>
<feature type="region of interest" description="Disordered" evidence="6">
    <location>
        <begin position="236"/>
        <end position="272"/>
    </location>
</feature>
<feature type="domain" description="Major facilitator superfamily (MFS) profile" evidence="8">
    <location>
        <begin position="35"/>
        <end position="486"/>
    </location>
</feature>
<dbReference type="EMBL" id="CAJVRL010000049">
    <property type="protein sequence ID" value="CAG8953305.1"/>
    <property type="molecule type" value="Genomic_DNA"/>
</dbReference>
<gene>
    <name evidence="9" type="ORF">HYFRA_00003512</name>
</gene>
<dbReference type="PROSITE" id="PS50850">
    <property type="entry name" value="MFS"/>
    <property type="match status" value="1"/>
</dbReference>
<feature type="transmembrane region" description="Helical" evidence="7">
    <location>
        <begin position="109"/>
        <end position="133"/>
    </location>
</feature>
<keyword evidence="10" id="KW-1185">Reference proteome</keyword>
<dbReference type="InterPro" id="IPR020846">
    <property type="entry name" value="MFS_dom"/>
</dbReference>
<protein>
    <recommendedName>
        <fullName evidence="8">Major facilitator superfamily (MFS) profile domain-containing protein</fullName>
    </recommendedName>
</protein>
<feature type="transmembrane region" description="Helical" evidence="7">
    <location>
        <begin position="165"/>
        <end position="188"/>
    </location>
</feature>
<evidence type="ECO:0000256" key="4">
    <source>
        <dbReference type="ARBA" id="ARBA00022989"/>
    </source>
</evidence>
<proteinExistence type="predicted"/>
<keyword evidence="2" id="KW-0813">Transport</keyword>
<comment type="caution">
    <text evidence="9">The sequence shown here is derived from an EMBL/GenBank/DDBJ whole genome shotgun (WGS) entry which is preliminary data.</text>
</comment>
<dbReference type="PANTHER" id="PTHR23506:SF23">
    <property type="entry name" value="GH10249P"/>
    <property type="match status" value="1"/>
</dbReference>
<dbReference type="CDD" id="cd17325">
    <property type="entry name" value="MFS_MdtG_SLC18_like"/>
    <property type="match status" value="1"/>
</dbReference>
<feature type="transmembrane region" description="Helical" evidence="7">
    <location>
        <begin position="139"/>
        <end position="158"/>
    </location>
</feature>
<dbReference type="InterPro" id="IPR036259">
    <property type="entry name" value="MFS_trans_sf"/>
</dbReference>
<reference evidence="9" key="1">
    <citation type="submission" date="2021-07" db="EMBL/GenBank/DDBJ databases">
        <authorList>
            <person name="Durling M."/>
        </authorList>
    </citation>
    <scope>NUCLEOTIDE SEQUENCE</scope>
</reference>
<feature type="transmembrane region" description="Helical" evidence="7">
    <location>
        <begin position="388"/>
        <end position="412"/>
    </location>
</feature>
<dbReference type="InterPro" id="IPR050930">
    <property type="entry name" value="MFS_Vesicular_Transporter"/>
</dbReference>
<keyword evidence="4 7" id="KW-1133">Transmembrane helix</keyword>
<evidence type="ECO:0000259" key="8">
    <source>
        <dbReference type="PROSITE" id="PS50850"/>
    </source>
</evidence>
<dbReference type="GO" id="GO:0022857">
    <property type="term" value="F:transmembrane transporter activity"/>
    <property type="evidence" value="ECO:0007669"/>
    <property type="project" value="InterPro"/>
</dbReference>
<evidence type="ECO:0000256" key="6">
    <source>
        <dbReference type="SAM" id="MobiDB-lite"/>
    </source>
</evidence>
<feature type="transmembrane region" description="Helical" evidence="7">
    <location>
        <begin position="357"/>
        <end position="376"/>
    </location>
</feature>
<feature type="transmembrane region" description="Helical" evidence="7">
    <location>
        <begin position="194"/>
        <end position="214"/>
    </location>
</feature>
<name>A0A9N9KSF1_9HELO</name>
<feature type="transmembrane region" description="Helical" evidence="7">
    <location>
        <begin position="295"/>
        <end position="317"/>
    </location>
</feature>
<evidence type="ECO:0000313" key="9">
    <source>
        <dbReference type="EMBL" id="CAG8953305.1"/>
    </source>
</evidence>
<dbReference type="PANTHER" id="PTHR23506">
    <property type="entry name" value="GH10249P"/>
    <property type="match status" value="1"/>
</dbReference>
<dbReference type="OrthoDB" id="5086884at2759"/>
<evidence type="ECO:0000256" key="1">
    <source>
        <dbReference type="ARBA" id="ARBA00004141"/>
    </source>
</evidence>
<keyword evidence="5 7" id="KW-0472">Membrane</keyword>
<keyword evidence="3 7" id="KW-0812">Transmembrane</keyword>
<accession>A0A9N9KSF1</accession>
<sequence length="517" mass="55568">MAPIQQLKNLVSGKRVNTTSSPPYLLSLRSSNTFIIGTICVAVFTDLFLYGIIVPVIPRALEERAGVPQKDVQKWVSILLAVYGGALLVGSPLSGWWADRSSSRRLPLLLGLFALGGSTVMLCLANTIVLFIMGRVLQGLAAAVVWTVGTALLVDTVGQNSIGEVLGWTSVSMAVAILLAPLLGGLVYERAGYYSVYYMSFSLIALDIILRVFLVEKKIARKWTVTQPAVSESALAVGETTDSTQEKDHEVQENSRGPVITNTNNSHIPEDEPIPRSRGLPPVFTLLASRRLLTALWGCIVQGSLMTAFDSVVPLFVMDTFGWNSTGAGVVFLCITIPSFASPYIGHLADTHGPRWLSVLGFLIVIPFWILLRLVTHNTLGQKALFCVLLTLIGVGLCLVMPPLMAEITYVVEAKEKERPGRFGATGAYAQAYGLFIAAFAAGSLIGPVWAGYVNDAAGWGTMSWSLAVFSFFGAVPCLFYTGGDLWAENAKTGKERAVGRPVSMEGDEEARVGSNG</sequence>
<dbReference type="AlphaFoldDB" id="A0A9N9KSF1"/>
<comment type="subcellular location">
    <subcellularLocation>
        <location evidence="1">Membrane</location>
        <topology evidence="1">Multi-pass membrane protein</topology>
    </subcellularLocation>
</comment>
<feature type="transmembrane region" description="Helical" evidence="7">
    <location>
        <begin position="34"/>
        <end position="57"/>
    </location>
</feature>
<feature type="region of interest" description="Disordered" evidence="6">
    <location>
        <begin position="498"/>
        <end position="517"/>
    </location>
</feature>
<evidence type="ECO:0000256" key="2">
    <source>
        <dbReference type="ARBA" id="ARBA00022448"/>
    </source>
</evidence>
<feature type="transmembrane region" description="Helical" evidence="7">
    <location>
        <begin position="323"/>
        <end position="345"/>
    </location>
</feature>
<dbReference type="SUPFAM" id="SSF103473">
    <property type="entry name" value="MFS general substrate transporter"/>
    <property type="match status" value="1"/>
</dbReference>
<dbReference type="Gene3D" id="1.20.1250.20">
    <property type="entry name" value="MFS general substrate transporter like domains"/>
    <property type="match status" value="1"/>
</dbReference>
<evidence type="ECO:0000313" key="10">
    <source>
        <dbReference type="Proteomes" id="UP000696280"/>
    </source>
</evidence>
<feature type="transmembrane region" description="Helical" evidence="7">
    <location>
        <begin position="433"/>
        <end position="453"/>
    </location>
</feature>
<dbReference type="Pfam" id="PF07690">
    <property type="entry name" value="MFS_1"/>
    <property type="match status" value="1"/>
</dbReference>
<feature type="transmembrane region" description="Helical" evidence="7">
    <location>
        <begin position="77"/>
        <end position="97"/>
    </location>
</feature>
<dbReference type="GO" id="GO:0016020">
    <property type="term" value="C:membrane"/>
    <property type="evidence" value="ECO:0007669"/>
    <property type="project" value="UniProtKB-SubCell"/>
</dbReference>
<organism evidence="9 10">
    <name type="scientific">Hymenoscyphus fraxineus</name>
    <dbReference type="NCBI Taxonomy" id="746836"/>
    <lineage>
        <taxon>Eukaryota</taxon>
        <taxon>Fungi</taxon>
        <taxon>Dikarya</taxon>
        <taxon>Ascomycota</taxon>
        <taxon>Pezizomycotina</taxon>
        <taxon>Leotiomycetes</taxon>
        <taxon>Helotiales</taxon>
        <taxon>Helotiaceae</taxon>
        <taxon>Hymenoscyphus</taxon>
    </lineage>
</organism>